<dbReference type="AlphaFoldDB" id="A0A1H3XX50"/>
<feature type="transmembrane region" description="Helical" evidence="2">
    <location>
        <begin position="19"/>
        <end position="37"/>
    </location>
</feature>
<protein>
    <submittedName>
        <fullName evidence="3">Uncharacterized protein</fullName>
    </submittedName>
</protein>
<gene>
    <name evidence="3" type="ORF">SAMN05660648_01677</name>
</gene>
<keyword evidence="2" id="KW-1133">Transmembrane helix</keyword>
<sequence>MAEASKDEQEKKRQRGRHILAGALVALLFVLLGAWLAREFIIPRQAPESLAEIPDAGLIDWQQVLEAHPDYAKLTDLQAQCELLEMEVSDVGDLLTMQPPQLLAETFKESVWQKNAADVIGGRAELERKAKKLREEYRQRTEAEYNARRQAVDEEFLNAILNLNIRLDNQESMHNPLDSKESIAQERAGWLAQRSQLQAERGRRQYELWQSYKAEIEAYVQKELGPELAQWQANLPNLREQEMAAALKTKSEADKRNAEALSKQQELAQKVQARLEKRQLLAEKKTEFAALQAHVLNDVAGKAAKIAIMHHFTLILVHHPQTLASFMPGAAEFNPLLRKAGVAIGIRTQDVTGEIVQEMKNL</sequence>
<organism evidence="3 4">
    <name type="scientific">Selenomonas ruminantium</name>
    <dbReference type="NCBI Taxonomy" id="971"/>
    <lineage>
        <taxon>Bacteria</taxon>
        <taxon>Bacillati</taxon>
        <taxon>Bacillota</taxon>
        <taxon>Negativicutes</taxon>
        <taxon>Selenomonadales</taxon>
        <taxon>Selenomonadaceae</taxon>
        <taxon>Selenomonas</taxon>
    </lineage>
</organism>
<evidence type="ECO:0000313" key="3">
    <source>
        <dbReference type="EMBL" id="SEA03184.1"/>
    </source>
</evidence>
<dbReference type="Proteomes" id="UP000183469">
    <property type="component" value="Unassembled WGS sequence"/>
</dbReference>
<name>A0A1H3XX50_SELRU</name>
<keyword evidence="2" id="KW-0472">Membrane</keyword>
<accession>A0A1H3XX50</accession>
<dbReference type="RefSeq" id="WP_074672047.1">
    <property type="nucleotide sequence ID" value="NZ_FNQG01000006.1"/>
</dbReference>
<proteinExistence type="predicted"/>
<keyword evidence="2" id="KW-0812">Transmembrane</keyword>
<feature type="coiled-coil region" evidence="1">
    <location>
        <begin position="116"/>
        <end position="143"/>
    </location>
</feature>
<keyword evidence="1" id="KW-0175">Coiled coil</keyword>
<evidence type="ECO:0000313" key="4">
    <source>
        <dbReference type="Proteomes" id="UP000183469"/>
    </source>
</evidence>
<reference evidence="3 4" key="1">
    <citation type="submission" date="2016-10" db="EMBL/GenBank/DDBJ databases">
        <authorList>
            <person name="de Groot N.N."/>
        </authorList>
    </citation>
    <scope>NUCLEOTIDE SEQUENCE [LARGE SCALE GENOMIC DNA]</scope>
    <source>
        <strain evidence="3 4">DSM 2872</strain>
    </source>
</reference>
<evidence type="ECO:0000256" key="2">
    <source>
        <dbReference type="SAM" id="Phobius"/>
    </source>
</evidence>
<evidence type="ECO:0000256" key="1">
    <source>
        <dbReference type="SAM" id="Coils"/>
    </source>
</evidence>
<dbReference type="OrthoDB" id="1664663at2"/>
<dbReference type="EMBL" id="FNQG01000006">
    <property type="protein sequence ID" value="SEA03184.1"/>
    <property type="molecule type" value="Genomic_DNA"/>
</dbReference>